<comment type="similarity">
    <text evidence="1 3">Belongs to the MinE family.</text>
</comment>
<evidence type="ECO:0000256" key="1">
    <source>
        <dbReference type="ARBA" id="ARBA00008168"/>
    </source>
</evidence>
<dbReference type="NCBIfam" id="TIGR01215">
    <property type="entry name" value="minE"/>
    <property type="match status" value="1"/>
</dbReference>
<proteinExistence type="inferred from homology"/>
<reference evidence="4 5" key="1">
    <citation type="submission" date="2018-08" db="EMBL/GenBank/DDBJ databases">
        <title>Form III RuBisCO-mediated autotrophy in Thermodesulfobium bacteria.</title>
        <authorList>
            <person name="Toshchakov S.V."/>
            <person name="Kublanov I.V."/>
            <person name="Frolov E."/>
            <person name="Bonch-Osmolovskaya E.A."/>
            <person name="Tourova T.P."/>
            <person name="Chernych N.A."/>
            <person name="Lebedinsky A.V."/>
        </authorList>
    </citation>
    <scope>NUCLEOTIDE SEQUENCE [LARGE SCALE GENOMIC DNA]</scope>
    <source>
        <strain evidence="4 5">SR</strain>
    </source>
</reference>
<accession>A0A3D8P2Y8</accession>
<dbReference type="RefSeq" id="WP_115792772.1">
    <property type="nucleotide sequence ID" value="NZ_QSLN01000008.1"/>
</dbReference>
<protein>
    <recommendedName>
        <fullName evidence="3">Cell division topological specificity factor</fullName>
    </recommendedName>
</protein>
<dbReference type="Gene3D" id="3.30.1070.10">
    <property type="entry name" value="Cell division topological specificity factor MinE"/>
    <property type="match status" value="1"/>
</dbReference>
<evidence type="ECO:0000256" key="2">
    <source>
        <dbReference type="ARBA" id="ARBA00025265"/>
    </source>
</evidence>
<keyword evidence="5" id="KW-1185">Reference proteome</keyword>
<keyword evidence="3 4" id="KW-0132">Cell division</keyword>
<comment type="caution">
    <text evidence="4">The sequence shown here is derived from an EMBL/GenBank/DDBJ whole genome shotgun (WGS) entry which is preliminary data.</text>
</comment>
<gene>
    <name evidence="3 4" type="primary">minE</name>
    <name evidence="4" type="ORF">DXX99_06950</name>
</gene>
<dbReference type="InterPro" id="IPR036707">
    <property type="entry name" value="MinE_sf"/>
</dbReference>
<evidence type="ECO:0000256" key="3">
    <source>
        <dbReference type="HAMAP-Rule" id="MF_00262"/>
    </source>
</evidence>
<dbReference type="GO" id="GO:0051301">
    <property type="term" value="P:cell division"/>
    <property type="evidence" value="ECO:0007669"/>
    <property type="project" value="UniProtKB-KW"/>
</dbReference>
<dbReference type="Pfam" id="PF03776">
    <property type="entry name" value="MinE"/>
    <property type="match status" value="1"/>
</dbReference>
<keyword evidence="3" id="KW-0131">Cell cycle</keyword>
<evidence type="ECO:0000313" key="5">
    <source>
        <dbReference type="Proteomes" id="UP000256329"/>
    </source>
</evidence>
<dbReference type="SUPFAM" id="SSF55229">
    <property type="entry name" value="Cell division protein MinE topological specificity domain"/>
    <property type="match status" value="1"/>
</dbReference>
<dbReference type="InterPro" id="IPR005527">
    <property type="entry name" value="MinE"/>
</dbReference>
<sequence>MDLWQIVNRLLSRSGAGSKEIARERLRLILVHDRASVSPELLEHLKRDLLQVISRYMEVEERGLEIELASQEDTVALVASIPIRRVKRAVKVAPV</sequence>
<evidence type="ECO:0000313" key="4">
    <source>
        <dbReference type="EMBL" id="RDV82931.1"/>
    </source>
</evidence>
<dbReference type="OrthoDB" id="9796578at2"/>
<dbReference type="AlphaFoldDB" id="A0A3D8P2Y8"/>
<name>A0A3D8P2Y8_9THEO</name>
<dbReference type="EMBL" id="QSLN01000008">
    <property type="protein sequence ID" value="RDV82931.1"/>
    <property type="molecule type" value="Genomic_DNA"/>
</dbReference>
<dbReference type="Proteomes" id="UP000256329">
    <property type="component" value="Unassembled WGS sequence"/>
</dbReference>
<comment type="function">
    <text evidence="2 3">Prevents the cell division inhibition by proteins MinC and MinD at internal division sites while permitting inhibition at polar sites. This ensures cell division at the proper site by restricting the formation of a division septum at the midpoint of the long axis of the cell.</text>
</comment>
<dbReference type="GO" id="GO:0032955">
    <property type="term" value="P:regulation of division septum assembly"/>
    <property type="evidence" value="ECO:0007669"/>
    <property type="project" value="InterPro"/>
</dbReference>
<organism evidence="4 5">
    <name type="scientific">Ammonifex thiophilus</name>
    <dbReference type="NCBI Taxonomy" id="444093"/>
    <lineage>
        <taxon>Bacteria</taxon>
        <taxon>Bacillati</taxon>
        <taxon>Bacillota</taxon>
        <taxon>Clostridia</taxon>
        <taxon>Thermoanaerobacterales</taxon>
        <taxon>Thermoanaerobacteraceae</taxon>
        <taxon>Ammonifex</taxon>
    </lineage>
</organism>
<dbReference type="HAMAP" id="MF_00262">
    <property type="entry name" value="MinE"/>
    <property type="match status" value="1"/>
</dbReference>